<dbReference type="PANTHER" id="PTHR11878">
    <property type="entry name" value="SODIUM/CALCIUM EXCHANGER"/>
    <property type="match status" value="1"/>
</dbReference>
<dbReference type="GO" id="GO:0030001">
    <property type="term" value="P:metal ion transport"/>
    <property type="evidence" value="ECO:0007669"/>
    <property type="project" value="TreeGrafter"/>
</dbReference>
<dbReference type="GO" id="GO:0007154">
    <property type="term" value="P:cell communication"/>
    <property type="evidence" value="ECO:0007669"/>
    <property type="project" value="InterPro"/>
</dbReference>
<evidence type="ECO:0000256" key="2">
    <source>
        <dbReference type="ARBA" id="ARBA00022737"/>
    </source>
</evidence>
<dbReference type="GO" id="GO:0016020">
    <property type="term" value="C:membrane"/>
    <property type="evidence" value="ECO:0007669"/>
    <property type="project" value="InterPro"/>
</dbReference>
<dbReference type="SUPFAM" id="SSF141072">
    <property type="entry name" value="CalX-like"/>
    <property type="match status" value="5"/>
</dbReference>
<keyword evidence="4" id="KW-0406">Ion transport</keyword>
<dbReference type="EMBL" id="CASHTH010001752">
    <property type="protein sequence ID" value="CAI8019417.1"/>
    <property type="molecule type" value="Genomic_DNA"/>
</dbReference>
<keyword evidence="4" id="KW-0813">Transport</keyword>
<feature type="domain" description="Calx-beta" evidence="5">
    <location>
        <begin position="440"/>
        <end position="537"/>
    </location>
</feature>
<dbReference type="AlphaFoldDB" id="A0AA35RYD2"/>
<evidence type="ECO:0000256" key="3">
    <source>
        <dbReference type="ARBA" id="ARBA00022837"/>
    </source>
</evidence>
<feature type="domain" description="Calx-beta" evidence="5">
    <location>
        <begin position="199"/>
        <end position="304"/>
    </location>
</feature>
<keyword evidence="1" id="KW-0732">Signal</keyword>
<dbReference type="Gene3D" id="2.60.40.2030">
    <property type="match status" value="5"/>
</dbReference>
<proteinExistence type="predicted"/>
<dbReference type="PANTHER" id="PTHR11878:SF65">
    <property type="entry name" value="NA_CA-EXCHANGE PROTEIN, ISOFORM G"/>
    <property type="match status" value="1"/>
</dbReference>
<gene>
    <name evidence="6" type="ORF">GBAR_LOCUS11672</name>
</gene>
<keyword evidence="2" id="KW-0677">Repeat</keyword>
<evidence type="ECO:0000256" key="4">
    <source>
        <dbReference type="ARBA" id="ARBA00023065"/>
    </source>
</evidence>
<dbReference type="InterPro" id="IPR038081">
    <property type="entry name" value="CalX-like_sf"/>
</dbReference>
<organism evidence="6 7">
    <name type="scientific">Geodia barretti</name>
    <name type="common">Barrett's horny sponge</name>
    <dbReference type="NCBI Taxonomy" id="519541"/>
    <lineage>
        <taxon>Eukaryota</taxon>
        <taxon>Metazoa</taxon>
        <taxon>Porifera</taxon>
        <taxon>Demospongiae</taxon>
        <taxon>Heteroscleromorpha</taxon>
        <taxon>Tetractinellida</taxon>
        <taxon>Astrophorina</taxon>
        <taxon>Geodiidae</taxon>
        <taxon>Geodia</taxon>
    </lineage>
</organism>
<dbReference type="InterPro" id="IPR003644">
    <property type="entry name" value="Calx_beta"/>
</dbReference>
<dbReference type="Proteomes" id="UP001174909">
    <property type="component" value="Unassembled WGS sequence"/>
</dbReference>
<name>A0AA35RYD2_GEOBA</name>
<evidence type="ECO:0000313" key="6">
    <source>
        <dbReference type="EMBL" id="CAI8019417.1"/>
    </source>
</evidence>
<protein>
    <recommendedName>
        <fullName evidence="5">Calx-beta domain-containing protein</fullName>
    </recommendedName>
</protein>
<keyword evidence="7" id="KW-1185">Reference proteome</keyword>
<evidence type="ECO:0000259" key="5">
    <source>
        <dbReference type="SMART" id="SM00237"/>
    </source>
</evidence>
<sequence>MTCSVLFDFTVAVYTEAGTATTNKDYTHVSRNIPFSRDLSELVKIRIIDDDTVDHYREETFNVMLQNAPGVTQRIKPVRTPVTVVIRDNDVATFGLERASCKVDEAVTLRVCVVLHDMKRDCPVEFPFYLRLEARAVTATSGDHDANVTDITIGECSRSQCTNITVYDDSFLELDETFYISLLKLPNHDGRILLDVVEKTVTIEDNDTISIIFDDLTIAVEGFPVLVCLLIEGRPSSDCPSSFEIRVLLRTEDGTATSRGHFPDYVRQSRRLTIPVCAKDFCYNISTIDNLSVEYHEYFSVALTRGSNGDLNERINIPTPTQRCEILDDNIAVVEISALTNVLENRRLLNVCLNVRTPGPRLSCPVAFEFTVSIVKEDVTTDAADYDRSRVDVTFRPCVARQCIAVPIIDDCSLERDENFTISLEPEVGLTNRIITNDSLTVTIEDDDNTFIEMEHAVYRVFENASQIEVCSVIRPAGCKPSIDFPVRIYTRPDSAEATGLSADYVSAETNLIFSSSVNKACITIDILDNIQVEHLE</sequence>
<accession>A0AA35RYD2</accession>
<feature type="domain" description="Calx-beta" evidence="5">
    <location>
        <begin position="82"/>
        <end position="183"/>
    </location>
</feature>
<dbReference type="Pfam" id="PF03160">
    <property type="entry name" value="Calx-beta"/>
    <property type="match status" value="3"/>
</dbReference>
<evidence type="ECO:0000256" key="1">
    <source>
        <dbReference type="ARBA" id="ARBA00022729"/>
    </source>
</evidence>
<dbReference type="SMART" id="SM00237">
    <property type="entry name" value="Calx_beta"/>
    <property type="match status" value="4"/>
</dbReference>
<feature type="domain" description="Calx-beta" evidence="5">
    <location>
        <begin position="322"/>
        <end position="425"/>
    </location>
</feature>
<keyword evidence="3" id="KW-0106">Calcium</keyword>
<reference evidence="6" key="1">
    <citation type="submission" date="2023-03" db="EMBL/GenBank/DDBJ databases">
        <authorList>
            <person name="Steffen K."/>
            <person name="Cardenas P."/>
        </authorList>
    </citation>
    <scope>NUCLEOTIDE SEQUENCE</scope>
</reference>
<evidence type="ECO:0000313" key="7">
    <source>
        <dbReference type="Proteomes" id="UP001174909"/>
    </source>
</evidence>
<dbReference type="InterPro" id="IPR051171">
    <property type="entry name" value="CaCA"/>
</dbReference>
<comment type="caution">
    <text evidence="6">The sequence shown here is derived from an EMBL/GenBank/DDBJ whole genome shotgun (WGS) entry which is preliminary data.</text>
</comment>